<keyword evidence="3" id="KW-1185">Reference proteome</keyword>
<dbReference type="OrthoDB" id="9768004at2"/>
<dbReference type="InterPro" id="IPR051043">
    <property type="entry name" value="Sulfatase_Mod_Factor_Kinase"/>
</dbReference>
<dbReference type="PANTHER" id="PTHR23150">
    <property type="entry name" value="SULFATASE MODIFYING FACTOR 1, 2"/>
    <property type="match status" value="1"/>
</dbReference>
<dbReference type="Gene3D" id="3.90.1580.10">
    <property type="entry name" value="paralog of FGE (formylglycine-generating enzyme)"/>
    <property type="match status" value="1"/>
</dbReference>
<dbReference type="AlphaFoldDB" id="A0A1L9NUP4"/>
<reference evidence="2 3" key="1">
    <citation type="submission" date="2016-10" db="EMBL/GenBank/DDBJ databases">
        <title>Genome sequence of Planktotalea frisia SH6-1.</title>
        <authorList>
            <person name="Poehlein A."/>
            <person name="Bakenhus I."/>
            <person name="Voget S."/>
            <person name="Brinkhoff T."/>
            <person name="Simon M."/>
        </authorList>
    </citation>
    <scope>NUCLEOTIDE SEQUENCE [LARGE SCALE GENOMIC DNA]</scope>
    <source>
        <strain evidence="2 3">SH6-1</strain>
    </source>
</reference>
<dbReference type="GO" id="GO:0004674">
    <property type="term" value="F:protein serine/threonine kinase activity"/>
    <property type="evidence" value="ECO:0007669"/>
    <property type="project" value="UniProtKB-EC"/>
</dbReference>
<dbReference type="GO" id="GO:0120147">
    <property type="term" value="F:formylglycine-generating oxidase activity"/>
    <property type="evidence" value="ECO:0007669"/>
    <property type="project" value="TreeGrafter"/>
</dbReference>
<dbReference type="Pfam" id="PF03781">
    <property type="entry name" value="FGE-sulfatase"/>
    <property type="match status" value="1"/>
</dbReference>
<dbReference type="EMBL" id="MLCB01000159">
    <property type="protein sequence ID" value="OJI92979.1"/>
    <property type="molecule type" value="Genomic_DNA"/>
</dbReference>
<organism evidence="2 3">
    <name type="scientific">Planktotalea frisia</name>
    <dbReference type="NCBI Taxonomy" id="696762"/>
    <lineage>
        <taxon>Bacteria</taxon>
        <taxon>Pseudomonadati</taxon>
        <taxon>Pseudomonadota</taxon>
        <taxon>Alphaproteobacteria</taxon>
        <taxon>Rhodobacterales</taxon>
        <taxon>Paracoccaceae</taxon>
        <taxon>Planktotalea</taxon>
    </lineage>
</organism>
<accession>A0A1L9NUP4</accession>
<proteinExistence type="predicted"/>
<gene>
    <name evidence="2" type="primary">pkn1_2</name>
    <name evidence="2" type="ORF">PFRI_27540</name>
</gene>
<comment type="caution">
    <text evidence="2">The sequence shown here is derived from an EMBL/GenBank/DDBJ whole genome shotgun (WGS) entry which is preliminary data.</text>
</comment>
<dbReference type="EC" id="2.7.11.1" evidence="2"/>
<dbReference type="SUPFAM" id="SSF56436">
    <property type="entry name" value="C-type lectin-like"/>
    <property type="match status" value="1"/>
</dbReference>
<dbReference type="Proteomes" id="UP000184514">
    <property type="component" value="Unassembled WGS sequence"/>
</dbReference>
<dbReference type="InterPro" id="IPR042095">
    <property type="entry name" value="SUMF_sf"/>
</dbReference>
<dbReference type="InterPro" id="IPR005532">
    <property type="entry name" value="SUMF_dom"/>
</dbReference>
<feature type="domain" description="Sulfatase-modifying factor enzyme-like" evidence="1">
    <location>
        <begin position="41"/>
        <end position="292"/>
    </location>
</feature>
<evidence type="ECO:0000313" key="2">
    <source>
        <dbReference type="EMBL" id="OJI92979.1"/>
    </source>
</evidence>
<keyword evidence="2" id="KW-0418">Kinase</keyword>
<evidence type="ECO:0000259" key="1">
    <source>
        <dbReference type="Pfam" id="PF03781"/>
    </source>
</evidence>
<dbReference type="InterPro" id="IPR016187">
    <property type="entry name" value="CTDL_fold"/>
</dbReference>
<sequence>MRWLVLLSGLAALGLACAFLWWPGGDGPGRSCVLPDADIGGFVQVPGGGFVKGADAIYPEEGGPIKLHVSPFLLSVTEVTNDQFAAFVAATGYVTEAERNGGSAGFVETDTPSDLLSWWKLDKGATWRTPAGAGSDIAGLGRHPVVHVSLTDARAYAAWGGGRLPNEIEWEYAASLGLFDPDDPESGLRGPNGEIRANTWNGVFPVLNTAEDGFAGTAPVGCYRANLIGAHDMIGNVWEWTETPFGDGSPQFTIKGGSYLCGSNYCRRYRTAARESLEPDFSTAHTGFRIVKDPA</sequence>
<name>A0A1L9NUP4_9RHOB</name>
<dbReference type="STRING" id="696762.PFRI_27540"/>
<evidence type="ECO:0000313" key="3">
    <source>
        <dbReference type="Proteomes" id="UP000184514"/>
    </source>
</evidence>
<protein>
    <submittedName>
        <fullName evidence="2">Serine/threonine-protein kinase pkn1</fullName>
        <ecNumber evidence="2">2.7.11.1</ecNumber>
    </submittedName>
</protein>
<dbReference type="PROSITE" id="PS51257">
    <property type="entry name" value="PROKAR_LIPOPROTEIN"/>
    <property type="match status" value="1"/>
</dbReference>
<dbReference type="RefSeq" id="WP_084649699.1">
    <property type="nucleotide sequence ID" value="NZ_MLCB01000159.1"/>
</dbReference>
<keyword evidence="2" id="KW-0808">Transferase</keyword>
<dbReference type="PANTHER" id="PTHR23150:SF19">
    <property type="entry name" value="FORMYLGLYCINE-GENERATING ENZYME"/>
    <property type="match status" value="1"/>
</dbReference>